<reference evidence="2 3" key="1">
    <citation type="submission" date="2020-08" db="EMBL/GenBank/DDBJ databases">
        <authorList>
            <person name="Newling K."/>
            <person name="Davey J."/>
            <person name="Forrester S."/>
        </authorList>
    </citation>
    <scope>NUCLEOTIDE SEQUENCE [LARGE SCALE GENOMIC DNA]</scope>
    <source>
        <strain evidence="3">Crithidia deanei Carvalho (ATCC PRA-265)</strain>
    </source>
</reference>
<feature type="region of interest" description="Disordered" evidence="1">
    <location>
        <begin position="19"/>
        <end position="38"/>
    </location>
</feature>
<sequence>MSDIPNPLIFGLTPGKAKISRDERTSMNNETSSEDNKVPTKRVKISDGLATVPKIEPNETFAGTLKIFLEADVAGDFQLTPWVGKIMDTVGENEELVAKKKEFTTEEDNTIISIFNVIWKRDEGEKEDPVDARTPGVIAAVWNEAKTKASEENPLIPTFLRRCLQRKRLVENGTVLTCAAALLLELSSAIEDFCQLVRGMYRGKFDCCVIVENYETQLDILSDEFVADESDEMGSIFRWVNGPGKGIDNARVNYALSIGGESGSGKTHAALHCINLLEGKRKGDGLEYLNIYIKLTGGLEYEIPVSCVRVYYGEGTDEGKAATDVIEKYNLRTARAVDNQMQDKATDENDLSTLRRLRVSLCFDFLCKEIQRITGCLSLWGSEKFRRVHIILDEAAVCPWVYRSVNQIYKDEMYIPSLFSQKTGFGEYFAVICCSTANETLFENLLSTQGLFYPVIMCPCDAVYTKILSSEKRMSEPVKKMVALFLRNDFFWKLVENRRCGVFAAKLIRESVVHMIPEGNSIEDQSEELSTFFSQADMESITSIAGFIVCVVVAQYKMSNGGKNFNTKKMRQLAATTIRTLLCCPKESLRTFSLIKDPDVVQTGMLGVITTPVEAGSNEKELLISVSAAQLVMAATNYGGRSLLTMNASGGSFEVFSAALFSLYLDGYSRSYYEAGKYEESTISAFLQSVSATTLVRSDAMVNHKNVRPVMFAQHQIAGGGYLETALSELESLVGQSKESAFVIVNCRGANYADLMAKSGDVLYLLQCKASRENPTLHATDELLKMGFSVVVQKPPEEPQSKSSENAETPNNSSRQKPVEIKQPSSAAMNTTKSLLSALGCKTAVPVFVCTEPKADHVKTNLKSAVQTHHAKGFGWGGSAALLFVGRSIEQSTIISI</sequence>
<evidence type="ECO:0000313" key="3">
    <source>
        <dbReference type="Proteomes" id="UP000515908"/>
    </source>
</evidence>
<dbReference type="Proteomes" id="UP000515908">
    <property type="component" value="Chromosome 26"/>
</dbReference>
<dbReference type="EMBL" id="LR877170">
    <property type="protein sequence ID" value="CAD2222384.1"/>
    <property type="molecule type" value="Genomic_DNA"/>
</dbReference>
<gene>
    <name evidence="2" type="ORF">ADEAN_000992800</name>
</gene>
<dbReference type="AlphaFoldDB" id="A0A7G2CTX5"/>
<dbReference type="VEuPathDB" id="TriTrypDB:ADEAN_000992800"/>
<organism evidence="2 3">
    <name type="scientific">Angomonas deanei</name>
    <dbReference type="NCBI Taxonomy" id="59799"/>
    <lineage>
        <taxon>Eukaryota</taxon>
        <taxon>Discoba</taxon>
        <taxon>Euglenozoa</taxon>
        <taxon>Kinetoplastea</taxon>
        <taxon>Metakinetoplastina</taxon>
        <taxon>Trypanosomatida</taxon>
        <taxon>Trypanosomatidae</taxon>
        <taxon>Strigomonadinae</taxon>
        <taxon>Angomonas</taxon>
    </lineage>
</organism>
<keyword evidence="3" id="KW-1185">Reference proteome</keyword>
<name>A0A7G2CTX5_9TRYP</name>
<evidence type="ECO:0000256" key="1">
    <source>
        <dbReference type="SAM" id="MobiDB-lite"/>
    </source>
</evidence>
<accession>A0A7G2CTX5</accession>
<evidence type="ECO:0000313" key="2">
    <source>
        <dbReference type="EMBL" id="CAD2222384.1"/>
    </source>
</evidence>
<proteinExistence type="predicted"/>
<feature type="region of interest" description="Disordered" evidence="1">
    <location>
        <begin position="795"/>
        <end position="826"/>
    </location>
</feature>
<protein>
    <submittedName>
        <fullName evidence="2">Uncharacterized protein</fullName>
    </submittedName>
</protein>
<feature type="compositionally biased region" description="Polar residues" evidence="1">
    <location>
        <begin position="801"/>
        <end position="816"/>
    </location>
</feature>